<keyword evidence="13" id="KW-1133">Transmembrane helix</keyword>
<keyword evidence="5" id="KW-0037">Angiogenesis</keyword>
<comment type="subcellular location">
    <subcellularLocation>
        <location evidence="1">Cell membrane</location>
        <topology evidence="1">Single-pass type I membrane protein</topology>
    </subcellularLocation>
</comment>
<dbReference type="EC" id="2.7.10.1" evidence="2"/>
<dbReference type="InterPro" id="IPR011009">
    <property type="entry name" value="Kinase-like_dom_sf"/>
</dbReference>
<feature type="domain" description="Protein kinase" evidence="23">
    <location>
        <begin position="44"/>
        <end position="446"/>
    </location>
</feature>
<evidence type="ECO:0000256" key="13">
    <source>
        <dbReference type="ARBA" id="ARBA00022989"/>
    </source>
</evidence>
<proteinExistence type="predicted"/>
<keyword evidence="17" id="KW-0675">Receptor</keyword>
<keyword evidence="16" id="KW-1015">Disulfide bond</keyword>
<evidence type="ECO:0000313" key="25">
    <source>
        <dbReference type="Proteomes" id="UP000237246"/>
    </source>
</evidence>
<dbReference type="GO" id="GO:0001525">
    <property type="term" value="P:angiogenesis"/>
    <property type="evidence" value="ECO:0007669"/>
    <property type="project" value="UniProtKB-KW"/>
</dbReference>
<evidence type="ECO:0000256" key="21">
    <source>
        <dbReference type="PROSITE-ProRule" id="PRU10141"/>
    </source>
</evidence>
<keyword evidence="7" id="KW-0812">Transmembrane</keyword>
<dbReference type="GO" id="GO:0004714">
    <property type="term" value="F:transmembrane receptor protein tyrosine kinase activity"/>
    <property type="evidence" value="ECO:0007669"/>
    <property type="project" value="UniProtKB-EC"/>
</dbReference>
<dbReference type="Gene3D" id="1.10.510.10">
    <property type="entry name" value="Transferase(Phosphotransferase) domain 1"/>
    <property type="match status" value="1"/>
</dbReference>
<dbReference type="InterPro" id="IPR020635">
    <property type="entry name" value="Tyr_kinase_cat_dom"/>
</dbReference>
<dbReference type="FunFam" id="3.30.200.20:FF:000041">
    <property type="entry name" value="Vascular endothelial growth factor receptor 2"/>
    <property type="match status" value="1"/>
</dbReference>
<keyword evidence="8" id="KW-0732">Signal</keyword>
<keyword evidence="19" id="KW-0393">Immunoglobulin domain</keyword>
<keyword evidence="9" id="KW-0677">Repeat</keyword>
<sequence>PYFSETKTNHYLSIIMDPDEVPLDEQCERLPYDASKWEVARERLKLGKSLGHGAFGKVVQASAFGIKKSPTCRIVAVKMLKEGATASEYKALMTELKILIHIGHHLNIVNLLGACTKNGGPLMVIVEYCKYGNLSNYLKSKRNFFSPTKVRRQTPQVGFITPSTTGMQMPASAPDPSLQGELMKDKKGIEPVEGKKQRLASITSSESFASSGFQEDKSLSDAEEDEEGSDSELTFKYDSTKTEFMRAILSVREGENNCLMSDLCNKLFSTCADAAELYKLPLTMEDLISYSFQVARGMEFLSSRKCIHRDLAARNILLSENNVVKICDFGLARDIYKNPDYVRKGDARLPLKWMAPESIFDKIYNTKSDVWSYGVLLWEIFSLGASPYPGVQIDEDFCSKLKEGTRMRAPEQATEEIYQIMLDCWRSDPNERPWFSELVKRLGDLLQASVQQEGKDYIPLDTIFTTESGFPPVSDSLCKEKFPVPSPNCRSTERVRYINTFKIKPPQRIKTFEELPIKETLVFNDYQADSGMVLASEELKRFTWTGSKQKWTLFGSVFYTLFCFMLEVRGGLKVLVLNQA</sequence>
<evidence type="ECO:0000256" key="9">
    <source>
        <dbReference type="ARBA" id="ARBA00022737"/>
    </source>
</evidence>
<dbReference type="EMBL" id="PPHD01001183">
    <property type="protein sequence ID" value="POI34825.1"/>
    <property type="molecule type" value="Genomic_DNA"/>
</dbReference>
<feature type="compositionally biased region" description="Acidic residues" evidence="22">
    <location>
        <begin position="221"/>
        <end position="230"/>
    </location>
</feature>
<feature type="compositionally biased region" description="Basic and acidic residues" evidence="22">
    <location>
        <begin position="182"/>
        <end position="196"/>
    </location>
</feature>
<evidence type="ECO:0000313" key="24">
    <source>
        <dbReference type="EMBL" id="POI34825.1"/>
    </source>
</evidence>
<evidence type="ECO:0000256" key="8">
    <source>
        <dbReference type="ARBA" id="ARBA00022729"/>
    </source>
</evidence>
<evidence type="ECO:0000256" key="4">
    <source>
        <dbReference type="ARBA" id="ARBA00022553"/>
    </source>
</evidence>
<dbReference type="GO" id="GO:0019838">
    <property type="term" value="F:growth factor binding"/>
    <property type="evidence" value="ECO:0007669"/>
    <property type="project" value="TreeGrafter"/>
</dbReference>
<evidence type="ECO:0000256" key="19">
    <source>
        <dbReference type="ARBA" id="ARBA00023319"/>
    </source>
</evidence>
<dbReference type="AlphaFoldDB" id="A0A2P4TEN6"/>
<dbReference type="Gene3D" id="3.30.200.20">
    <property type="entry name" value="Phosphorylase Kinase, domain 1"/>
    <property type="match status" value="1"/>
</dbReference>
<dbReference type="PROSITE" id="PS00109">
    <property type="entry name" value="PROTEIN_KINASE_TYR"/>
    <property type="match status" value="1"/>
</dbReference>
<reference evidence="24 25" key="1">
    <citation type="submission" date="2018-01" db="EMBL/GenBank/DDBJ databases">
        <title>Comparison of the Chinese Bamboo Partridge and Red Junglefowl genome sequences highlights the importance of demography in genome evolution.</title>
        <authorList>
            <person name="Tiley G.P."/>
            <person name="Kimball R.T."/>
            <person name="Braun E.L."/>
            <person name="Burleigh J.G."/>
        </authorList>
    </citation>
    <scope>NUCLEOTIDE SEQUENCE [LARGE SCALE GENOMIC DNA]</scope>
    <source>
        <strain evidence="24">RTK389</strain>
        <tissue evidence="24">Blood</tissue>
    </source>
</reference>
<comment type="catalytic activity">
    <reaction evidence="20">
        <text>L-tyrosyl-[protein] + ATP = O-phospho-L-tyrosyl-[protein] + ADP + H(+)</text>
        <dbReference type="Rhea" id="RHEA:10596"/>
        <dbReference type="Rhea" id="RHEA-COMP:10136"/>
        <dbReference type="Rhea" id="RHEA-COMP:20101"/>
        <dbReference type="ChEBI" id="CHEBI:15378"/>
        <dbReference type="ChEBI" id="CHEBI:30616"/>
        <dbReference type="ChEBI" id="CHEBI:46858"/>
        <dbReference type="ChEBI" id="CHEBI:61978"/>
        <dbReference type="ChEBI" id="CHEBI:456216"/>
        <dbReference type="EC" id="2.7.10.1"/>
    </reaction>
</comment>
<feature type="region of interest" description="Disordered" evidence="22">
    <location>
        <begin position="159"/>
        <end position="233"/>
    </location>
</feature>
<evidence type="ECO:0000256" key="1">
    <source>
        <dbReference type="ARBA" id="ARBA00004251"/>
    </source>
</evidence>
<keyword evidence="10 21" id="KW-0547">Nucleotide-binding</keyword>
<dbReference type="PROSITE" id="PS00107">
    <property type="entry name" value="PROTEIN_KINASE_ATP"/>
    <property type="match status" value="1"/>
</dbReference>
<dbReference type="InterPro" id="IPR008266">
    <property type="entry name" value="Tyr_kinase_AS"/>
</dbReference>
<evidence type="ECO:0000256" key="2">
    <source>
        <dbReference type="ARBA" id="ARBA00011902"/>
    </source>
</evidence>
<evidence type="ECO:0000256" key="22">
    <source>
        <dbReference type="SAM" id="MobiDB-lite"/>
    </source>
</evidence>
<dbReference type="GO" id="GO:0005524">
    <property type="term" value="F:ATP binding"/>
    <property type="evidence" value="ECO:0007669"/>
    <property type="project" value="UniProtKB-UniRule"/>
</dbReference>
<gene>
    <name evidence="24" type="ORF">CIB84_001423</name>
</gene>
<dbReference type="PROSITE" id="PS50011">
    <property type="entry name" value="PROTEIN_KINASE_DOM"/>
    <property type="match status" value="1"/>
</dbReference>
<dbReference type="OrthoDB" id="10059496at2759"/>
<keyword evidence="14" id="KW-0472">Membrane</keyword>
<name>A0A2P4TEN6_BAMTH</name>
<dbReference type="InterPro" id="IPR001245">
    <property type="entry name" value="Ser-Thr/Tyr_kinase_cat_dom"/>
</dbReference>
<dbReference type="GO" id="GO:0043235">
    <property type="term" value="C:receptor complex"/>
    <property type="evidence" value="ECO:0007669"/>
    <property type="project" value="TreeGrafter"/>
</dbReference>
<feature type="binding site" evidence="21">
    <location>
        <position position="78"/>
    </location>
    <ligand>
        <name>ATP</name>
        <dbReference type="ChEBI" id="CHEBI:30616"/>
    </ligand>
</feature>
<evidence type="ECO:0000256" key="10">
    <source>
        <dbReference type="ARBA" id="ARBA00022741"/>
    </source>
</evidence>
<dbReference type="GO" id="GO:0005886">
    <property type="term" value="C:plasma membrane"/>
    <property type="evidence" value="ECO:0007669"/>
    <property type="project" value="UniProtKB-SubCell"/>
</dbReference>
<accession>A0A2P4TEN6</accession>
<evidence type="ECO:0000256" key="14">
    <source>
        <dbReference type="ARBA" id="ARBA00023136"/>
    </source>
</evidence>
<dbReference type="SMART" id="SM00219">
    <property type="entry name" value="TyrKc"/>
    <property type="match status" value="1"/>
</dbReference>
<evidence type="ECO:0000256" key="12">
    <source>
        <dbReference type="ARBA" id="ARBA00022840"/>
    </source>
</evidence>
<organism evidence="24 25">
    <name type="scientific">Bambusicola thoracicus</name>
    <name type="common">Chinese bamboo-partridge</name>
    <name type="synonym">Perdix thoracica</name>
    <dbReference type="NCBI Taxonomy" id="9083"/>
    <lineage>
        <taxon>Eukaryota</taxon>
        <taxon>Metazoa</taxon>
        <taxon>Chordata</taxon>
        <taxon>Craniata</taxon>
        <taxon>Vertebrata</taxon>
        <taxon>Euteleostomi</taxon>
        <taxon>Archelosauria</taxon>
        <taxon>Archosauria</taxon>
        <taxon>Dinosauria</taxon>
        <taxon>Saurischia</taxon>
        <taxon>Theropoda</taxon>
        <taxon>Coelurosauria</taxon>
        <taxon>Aves</taxon>
        <taxon>Neognathae</taxon>
        <taxon>Galloanserae</taxon>
        <taxon>Galliformes</taxon>
        <taxon>Phasianidae</taxon>
        <taxon>Perdicinae</taxon>
        <taxon>Bambusicola</taxon>
    </lineage>
</organism>
<dbReference type="InterPro" id="IPR000719">
    <property type="entry name" value="Prot_kinase_dom"/>
</dbReference>
<evidence type="ECO:0000256" key="7">
    <source>
        <dbReference type="ARBA" id="ARBA00022692"/>
    </source>
</evidence>
<keyword evidence="15" id="KW-0829">Tyrosine-protein kinase</keyword>
<dbReference type="FunFam" id="1.10.510.10:FF:000077">
    <property type="entry name" value="Vascular endothelial growth factor receptor 2"/>
    <property type="match status" value="1"/>
</dbReference>
<protein>
    <recommendedName>
        <fullName evidence="2">receptor protein-tyrosine kinase</fullName>
        <ecNumber evidence="2">2.7.10.1</ecNumber>
    </recommendedName>
</protein>
<keyword evidence="4" id="KW-0597">Phosphoprotein</keyword>
<dbReference type="Pfam" id="PF07714">
    <property type="entry name" value="PK_Tyr_Ser-Thr"/>
    <property type="match status" value="1"/>
</dbReference>
<dbReference type="InterPro" id="IPR017441">
    <property type="entry name" value="Protein_kinase_ATP_BS"/>
</dbReference>
<dbReference type="InterPro" id="IPR050122">
    <property type="entry name" value="RTK"/>
</dbReference>
<feature type="compositionally biased region" description="Low complexity" evidence="22">
    <location>
        <begin position="201"/>
        <end position="211"/>
    </location>
</feature>
<keyword evidence="18" id="KW-0325">Glycoprotein</keyword>
<evidence type="ECO:0000256" key="15">
    <source>
        <dbReference type="ARBA" id="ARBA00023137"/>
    </source>
</evidence>
<feature type="non-terminal residue" evidence="24">
    <location>
        <position position="1"/>
    </location>
</feature>
<evidence type="ECO:0000256" key="20">
    <source>
        <dbReference type="ARBA" id="ARBA00051243"/>
    </source>
</evidence>
<evidence type="ECO:0000256" key="17">
    <source>
        <dbReference type="ARBA" id="ARBA00023170"/>
    </source>
</evidence>
<dbReference type="Proteomes" id="UP000237246">
    <property type="component" value="Unassembled WGS sequence"/>
</dbReference>
<dbReference type="InterPro" id="IPR001824">
    <property type="entry name" value="Tyr_kinase_rcpt_3_CS"/>
</dbReference>
<dbReference type="PANTHER" id="PTHR24416:SF390">
    <property type="entry name" value="VASCULAR ENDOTHELIAL GROWTH FACTOR RECEPTOR 1"/>
    <property type="match status" value="1"/>
</dbReference>
<evidence type="ECO:0000256" key="5">
    <source>
        <dbReference type="ARBA" id="ARBA00022657"/>
    </source>
</evidence>
<evidence type="ECO:0000256" key="18">
    <source>
        <dbReference type="ARBA" id="ARBA00023180"/>
    </source>
</evidence>
<evidence type="ECO:0000259" key="23">
    <source>
        <dbReference type="PROSITE" id="PS50011"/>
    </source>
</evidence>
<dbReference type="PANTHER" id="PTHR24416">
    <property type="entry name" value="TYROSINE-PROTEIN KINASE RECEPTOR"/>
    <property type="match status" value="1"/>
</dbReference>
<comment type="caution">
    <text evidence="24">The sequence shown here is derived from an EMBL/GenBank/DDBJ whole genome shotgun (WGS) entry which is preliminary data.</text>
</comment>
<keyword evidence="11" id="KW-0418">Kinase</keyword>
<dbReference type="SUPFAM" id="SSF56112">
    <property type="entry name" value="Protein kinase-like (PK-like)"/>
    <property type="match status" value="1"/>
</dbReference>
<keyword evidence="3" id="KW-1003">Cell membrane</keyword>
<dbReference type="PROSITE" id="PS00240">
    <property type="entry name" value="RECEPTOR_TYR_KIN_III"/>
    <property type="match status" value="1"/>
</dbReference>
<keyword evidence="6" id="KW-0808">Transferase</keyword>
<evidence type="ECO:0000256" key="11">
    <source>
        <dbReference type="ARBA" id="ARBA00022777"/>
    </source>
</evidence>
<evidence type="ECO:0000256" key="3">
    <source>
        <dbReference type="ARBA" id="ARBA00022475"/>
    </source>
</evidence>
<keyword evidence="25" id="KW-1185">Reference proteome</keyword>
<evidence type="ECO:0000256" key="16">
    <source>
        <dbReference type="ARBA" id="ARBA00023157"/>
    </source>
</evidence>
<dbReference type="GO" id="GO:0007169">
    <property type="term" value="P:cell surface receptor protein tyrosine kinase signaling pathway"/>
    <property type="evidence" value="ECO:0007669"/>
    <property type="project" value="InterPro"/>
</dbReference>
<keyword evidence="12 21" id="KW-0067">ATP-binding</keyword>
<evidence type="ECO:0000256" key="6">
    <source>
        <dbReference type="ARBA" id="ARBA00022679"/>
    </source>
</evidence>